<dbReference type="PANTHER" id="PTHR30544">
    <property type="entry name" value="23S RRNA METHYLTRANSFERASE"/>
    <property type="match status" value="1"/>
</dbReference>
<evidence type="ECO:0000256" key="8">
    <source>
        <dbReference type="ARBA" id="ARBA00022691"/>
    </source>
</evidence>
<dbReference type="GO" id="GO:0070475">
    <property type="term" value="P:rRNA base methylation"/>
    <property type="evidence" value="ECO:0007669"/>
    <property type="project" value="TreeGrafter"/>
</dbReference>
<keyword evidence="9" id="KW-0479">Metal-binding</keyword>
<keyword evidence="8" id="KW-0949">S-adenosyl-L-methionine</keyword>
<evidence type="ECO:0000256" key="11">
    <source>
        <dbReference type="ARBA" id="ARBA00023014"/>
    </source>
</evidence>
<gene>
    <name evidence="14" type="ORF">MTBBW1_1050002</name>
</gene>
<accession>A0A1W1H5I7</accession>
<name>A0A1W1H5I7_9BACT</name>
<dbReference type="Proteomes" id="UP000191931">
    <property type="component" value="Unassembled WGS sequence"/>
</dbReference>
<dbReference type="InterPro" id="IPR007197">
    <property type="entry name" value="rSAM"/>
</dbReference>
<evidence type="ECO:0000256" key="1">
    <source>
        <dbReference type="ARBA" id="ARBA00001966"/>
    </source>
</evidence>
<evidence type="ECO:0000256" key="5">
    <source>
        <dbReference type="ARBA" id="ARBA00022490"/>
    </source>
</evidence>
<dbReference type="GO" id="GO:0005737">
    <property type="term" value="C:cytoplasm"/>
    <property type="evidence" value="ECO:0007669"/>
    <property type="project" value="UniProtKB-SubCell"/>
</dbReference>
<keyword evidence="5" id="KW-0963">Cytoplasm</keyword>
<evidence type="ECO:0000256" key="12">
    <source>
        <dbReference type="ARBA" id="ARBA00023157"/>
    </source>
</evidence>
<dbReference type="InterPro" id="IPR040072">
    <property type="entry name" value="Methyltransferase_A"/>
</dbReference>
<evidence type="ECO:0000256" key="2">
    <source>
        <dbReference type="ARBA" id="ARBA00004496"/>
    </source>
</evidence>
<dbReference type="EMBL" id="FWEV01000008">
    <property type="protein sequence ID" value="SLM27628.1"/>
    <property type="molecule type" value="Genomic_DNA"/>
</dbReference>
<dbReference type="AlphaFoldDB" id="A0A1W1H5I7"/>
<keyword evidence="4" id="KW-0004">4Fe-4S</keyword>
<dbReference type="InterPro" id="IPR013785">
    <property type="entry name" value="Aldolase_TIM"/>
</dbReference>
<comment type="subcellular location">
    <subcellularLocation>
        <location evidence="2">Cytoplasm</location>
    </subcellularLocation>
</comment>
<dbReference type="PANTHER" id="PTHR30544:SF8">
    <property type="entry name" value="RADICAL SAM SUPERFAMILY PROTEIN"/>
    <property type="match status" value="1"/>
</dbReference>
<dbReference type="InterPro" id="IPR004383">
    <property type="entry name" value="rRNA_lsu_MTrfase_RlmN/Cfr"/>
</dbReference>
<evidence type="ECO:0000313" key="14">
    <source>
        <dbReference type="EMBL" id="SLM27628.1"/>
    </source>
</evidence>
<evidence type="ECO:0000256" key="10">
    <source>
        <dbReference type="ARBA" id="ARBA00023004"/>
    </source>
</evidence>
<dbReference type="PROSITE" id="PS51918">
    <property type="entry name" value="RADICAL_SAM"/>
    <property type="match status" value="1"/>
</dbReference>
<evidence type="ECO:0000256" key="3">
    <source>
        <dbReference type="ARBA" id="ARBA00007544"/>
    </source>
</evidence>
<sequence length="371" mass="41977">MNLLDKTLDSLTQHFQLHYKKGKYHARALIREIIKNGNRNPETIPELVASPEFLRQLSSSGELDSFLPLPDIVEICTENLDNEICAENNQINNSHQDRTIKFVSRLQDGQHIESVIIPMKQYNTLCVSTQVGCRMGCLFCATGASGFQRDLTTSEITSQLFNARFILKKSIKNIVFMGMGEPLDNLDHLIQSIAVLNEPHGFDIAHRHMTISTCGLVPRIYELAASLIKPCLTRPNLAVSINSADQEIRSSLMPINRKYPLAQLRKALLEWPVTDRQLILIEYILFKNLNDSQEDARKLADYLAGLKVRVNLIGYNYANNRNRSISLQPVEDSDIHKFASYLEKYGIFVVKRWGKGANFKAGCGQLSAKKE</sequence>
<keyword evidence="11" id="KW-0411">Iron-sulfur</keyword>
<protein>
    <recommendedName>
        <fullName evidence="13">Radical SAM core domain-containing protein</fullName>
    </recommendedName>
</protein>
<dbReference type="CDD" id="cd01335">
    <property type="entry name" value="Radical_SAM"/>
    <property type="match status" value="1"/>
</dbReference>
<dbReference type="GO" id="GO:0030488">
    <property type="term" value="P:tRNA methylation"/>
    <property type="evidence" value="ECO:0007669"/>
    <property type="project" value="TreeGrafter"/>
</dbReference>
<dbReference type="OrthoDB" id="9793973at2"/>
<organism evidence="14 15">
    <name type="scientific">Desulfamplus magnetovallimortis</name>
    <dbReference type="NCBI Taxonomy" id="1246637"/>
    <lineage>
        <taxon>Bacteria</taxon>
        <taxon>Pseudomonadati</taxon>
        <taxon>Thermodesulfobacteriota</taxon>
        <taxon>Desulfobacteria</taxon>
        <taxon>Desulfobacterales</taxon>
        <taxon>Desulfobacteraceae</taxon>
        <taxon>Desulfamplus</taxon>
    </lineage>
</organism>
<comment type="similarity">
    <text evidence="3">Belongs to the radical SAM superfamily. RlmN family.</text>
</comment>
<evidence type="ECO:0000256" key="4">
    <source>
        <dbReference type="ARBA" id="ARBA00022485"/>
    </source>
</evidence>
<dbReference type="SFLD" id="SFLDG01062">
    <property type="entry name" value="methyltransferase_(Class_A)"/>
    <property type="match status" value="1"/>
</dbReference>
<keyword evidence="15" id="KW-1185">Reference proteome</keyword>
<keyword evidence="12" id="KW-1015">Disulfide bond</keyword>
<reference evidence="14 15" key="1">
    <citation type="submission" date="2017-03" db="EMBL/GenBank/DDBJ databases">
        <authorList>
            <person name="Afonso C.L."/>
            <person name="Miller P.J."/>
            <person name="Scott M.A."/>
            <person name="Spackman E."/>
            <person name="Goraichik I."/>
            <person name="Dimitrov K.M."/>
            <person name="Suarez D.L."/>
            <person name="Swayne D.E."/>
        </authorList>
    </citation>
    <scope>NUCLEOTIDE SEQUENCE [LARGE SCALE GENOMIC DNA]</scope>
    <source>
        <strain evidence="14">PRJEB14757</strain>
    </source>
</reference>
<evidence type="ECO:0000259" key="13">
    <source>
        <dbReference type="PROSITE" id="PS51918"/>
    </source>
</evidence>
<evidence type="ECO:0000313" key="15">
    <source>
        <dbReference type="Proteomes" id="UP000191931"/>
    </source>
</evidence>
<feature type="domain" description="Radical SAM core" evidence="13">
    <location>
        <begin position="119"/>
        <end position="352"/>
    </location>
</feature>
<dbReference type="SFLD" id="SFLDF00275">
    <property type="entry name" value="adenosine_C2_methyltransferase"/>
    <property type="match status" value="1"/>
</dbReference>
<evidence type="ECO:0000256" key="9">
    <source>
        <dbReference type="ARBA" id="ARBA00022723"/>
    </source>
</evidence>
<dbReference type="GO" id="GO:0046872">
    <property type="term" value="F:metal ion binding"/>
    <property type="evidence" value="ECO:0007669"/>
    <property type="project" value="UniProtKB-KW"/>
</dbReference>
<comment type="cofactor">
    <cofactor evidence="1">
        <name>[4Fe-4S] cluster</name>
        <dbReference type="ChEBI" id="CHEBI:49883"/>
    </cofactor>
</comment>
<dbReference type="Gene3D" id="3.20.20.70">
    <property type="entry name" value="Aldolase class I"/>
    <property type="match status" value="1"/>
</dbReference>
<evidence type="ECO:0000256" key="7">
    <source>
        <dbReference type="ARBA" id="ARBA00022679"/>
    </source>
</evidence>
<dbReference type="GO" id="GO:0051539">
    <property type="term" value="F:4 iron, 4 sulfur cluster binding"/>
    <property type="evidence" value="ECO:0007669"/>
    <property type="project" value="UniProtKB-KW"/>
</dbReference>
<keyword evidence="10" id="KW-0408">Iron</keyword>
<dbReference type="InterPro" id="IPR058240">
    <property type="entry name" value="rSAM_sf"/>
</dbReference>
<proteinExistence type="inferred from homology"/>
<dbReference type="SUPFAM" id="SSF102114">
    <property type="entry name" value="Radical SAM enzymes"/>
    <property type="match status" value="1"/>
</dbReference>
<keyword evidence="6" id="KW-0489">Methyltransferase</keyword>
<dbReference type="GO" id="GO:0008173">
    <property type="term" value="F:RNA methyltransferase activity"/>
    <property type="evidence" value="ECO:0007669"/>
    <property type="project" value="InterPro"/>
</dbReference>
<dbReference type="SFLD" id="SFLDS00029">
    <property type="entry name" value="Radical_SAM"/>
    <property type="match status" value="1"/>
</dbReference>
<evidence type="ECO:0000256" key="6">
    <source>
        <dbReference type="ARBA" id="ARBA00022603"/>
    </source>
</evidence>
<keyword evidence="7" id="KW-0808">Transferase</keyword>
<dbReference type="Pfam" id="PF04055">
    <property type="entry name" value="Radical_SAM"/>
    <property type="match status" value="1"/>
</dbReference>
<dbReference type="STRING" id="1246637.MTBBW1_1050002"/>